<feature type="region of interest" description="Disordered" evidence="7">
    <location>
        <begin position="58"/>
        <end position="77"/>
    </location>
</feature>
<dbReference type="PROSITE" id="PS50048">
    <property type="entry name" value="ZN2_CY6_FUNGAL_2"/>
    <property type="match status" value="1"/>
</dbReference>
<dbReference type="InterPro" id="IPR001138">
    <property type="entry name" value="Zn2Cys6_DnaBD"/>
</dbReference>
<gene>
    <name evidence="9" type="ORF">ASPWEDRAFT_23898</name>
</gene>
<dbReference type="InterPro" id="IPR050613">
    <property type="entry name" value="Sec_Metabolite_Reg"/>
</dbReference>
<evidence type="ECO:0000256" key="7">
    <source>
        <dbReference type="SAM" id="MobiDB-lite"/>
    </source>
</evidence>
<proteinExistence type="predicted"/>
<dbReference type="GO" id="GO:0006351">
    <property type="term" value="P:DNA-templated transcription"/>
    <property type="evidence" value="ECO:0007669"/>
    <property type="project" value="InterPro"/>
</dbReference>
<keyword evidence="6" id="KW-0539">Nucleus</keyword>
<dbReference type="CDD" id="cd12148">
    <property type="entry name" value="fungal_TF_MHR"/>
    <property type="match status" value="1"/>
</dbReference>
<dbReference type="VEuPathDB" id="FungiDB:ASPWEDRAFT_23898"/>
<name>A0A1L9S3V3_ASPWE</name>
<dbReference type="STRING" id="1073089.A0A1L9S3V3"/>
<accession>A0A1L9S3V3</accession>
<evidence type="ECO:0000259" key="8">
    <source>
        <dbReference type="PROSITE" id="PS50048"/>
    </source>
</evidence>
<dbReference type="PROSITE" id="PS00463">
    <property type="entry name" value="ZN2_CY6_FUNGAL_1"/>
    <property type="match status" value="1"/>
</dbReference>
<dbReference type="GO" id="GO:0003677">
    <property type="term" value="F:DNA binding"/>
    <property type="evidence" value="ECO:0007669"/>
    <property type="project" value="UniProtKB-KW"/>
</dbReference>
<feature type="region of interest" description="Disordered" evidence="7">
    <location>
        <begin position="106"/>
        <end position="140"/>
    </location>
</feature>
<keyword evidence="4" id="KW-0238">DNA-binding</keyword>
<evidence type="ECO:0000313" key="10">
    <source>
        <dbReference type="Proteomes" id="UP000184383"/>
    </source>
</evidence>
<evidence type="ECO:0000256" key="1">
    <source>
        <dbReference type="ARBA" id="ARBA00004123"/>
    </source>
</evidence>
<dbReference type="PANTHER" id="PTHR31001:SF77">
    <property type="entry name" value="TRANSCRIPTION FACTOR, PUTATIVE (AFU_ORTHOLOGUE AFUA_3G12940)-RELATED"/>
    <property type="match status" value="1"/>
</dbReference>
<keyword evidence="3" id="KW-0805">Transcription regulation</keyword>
<dbReference type="SMART" id="SM00906">
    <property type="entry name" value="Fungal_trans"/>
    <property type="match status" value="1"/>
</dbReference>
<reference evidence="10" key="1">
    <citation type="journal article" date="2017" name="Genome Biol.">
        <title>Comparative genomics reveals high biological diversity and specific adaptations in the industrially and medically important fungal genus Aspergillus.</title>
        <authorList>
            <person name="de Vries R.P."/>
            <person name="Riley R."/>
            <person name="Wiebenga A."/>
            <person name="Aguilar-Osorio G."/>
            <person name="Amillis S."/>
            <person name="Uchima C.A."/>
            <person name="Anderluh G."/>
            <person name="Asadollahi M."/>
            <person name="Askin M."/>
            <person name="Barry K."/>
            <person name="Battaglia E."/>
            <person name="Bayram O."/>
            <person name="Benocci T."/>
            <person name="Braus-Stromeyer S.A."/>
            <person name="Caldana C."/>
            <person name="Canovas D."/>
            <person name="Cerqueira G.C."/>
            <person name="Chen F."/>
            <person name="Chen W."/>
            <person name="Choi C."/>
            <person name="Clum A."/>
            <person name="Dos Santos R.A."/>
            <person name="Damasio A.R."/>
            <person name="Diallinas G."/>
            <person name="Emri T."/>
            <person name="Fekete E."/>
            <person name="Flipphi M."/>
            <person name="Freyberg S."/>
            <person name="Gallo A."/>
            <person name="Gournas C."/>
            <person name="Habgood R."/>
            <person name="Hainaut M."/>
            <person name="Harispe M.L."/>
            <person name="Henrissat B."/>
            <person name="Hilden K.S."/>
            <person name="Hope R."/>
            <person name="Hossain A."/>
            <person name="Karabika E."/>
            <person name="Karaffa L."/>
            <person name="Karanyi Z."/>
            <person name="Krasevec N."/>
            <person name="Kuo A."/>
            <person name="Kusch H."/>
            <person name="LaButti K."/>
            <person name="Lagendijk E.L."/>
            <person name="Lapidus A."/>
            <person name="Levasseur A."/>
            <person name="Lindquist E."/>
            <person name="Lipzen A."/>
            <person name="Logrieco A.F."/>
            <person name="MacCabe A."/>
            <person name="Maekelae M.R."/>
            <person name="Malavazi I."/>
            <person name="Melin P."/>
            <person name="Meyer V."/>
            <person name="Mielnichuk N."/>
            <person name="Miskei M."/>
            <person name="Molnar A.P."/>
            <person name="Mule G."/>
            <person name="Ngan C.Y."/>
            <person name="Orejas M."/>
            <person name="Orosz E."/>
            <person name="Ouedraogo J.P."/>
            <person name="Overkamp K.M."/>
            <person name="Park H.-S."/>
            <person name="Perrone G."/>
            <person name="Piumi F."/>
            <person name="Punt P.J."/>
            <person name="Ram A.F."/>
            <person name="Ramon A."/>
            <person name="Rauscher S."/>
            <person name="Record E."/>
            <person name="Riano-Pachon D.M."/>
            <person name="Robert V."/>
            <person name="Roehrig J."/>
            <person name="Ruller R."/>
            <person name="Salamov A."/>
            <person name="Salih N.S."/>
            <person name="Samson R.A."/>
            <person name="Sandor E."/>
            <person name="Sanguinetti M."/>
            <person name="Schuetze T."/>
            <person name="Sepcic K."/>
            <person name="Shelest E."/>
            <person name="Sherlock G."/>
            <person name="Sophianopoulou V."/>
            <person name="Squina F.M."/>
            <person name="Sun H."/>
            <person name="Susca A."/>
            <person name="Todd R.B."/>
            <person name="Tsang A."/>
            <person name="Unkles S.E."/>
            <person name="van de Wiele N."/>
            <person name="van Rossen-Uffink D."/>
            <person name="Oliveira J.V."/>
            <person name="Vesth T.C."/>
            <person name="Visser J."/>
            <person name="Yu J.-H."/>
            <person name="Zhou M."/>
            <person name="Andersen M.R."/>
            <person name="Archer D.B."/>
            <person name="Baker S.E."/>
            <person name="Benoit I."/>
            <person name="Brakhage A.A."/>
            <person name="Braus G.H."/>
            <person name="Fischer R."/>
            <person name="Frisvad J.C."/>
            <person name="Goldman G.H."/>
            <person name="Houbraken J."/>
            <person name="Oakley B."/>
            <person name="Pocsi I."/>
            <person name="Scazzocchio C."/>
            <person name="Seiboth B."/>
            <person name="vanKuyk P.A."/>
            <person name="Wortman J."/>
            <person name="Dyer P.S."/>
            <person name="Grigoriev I.V."/>
        </authorList>
    </citation>
    <scope>NUCLEOTIDE SEQUENCE [LARGE SCALE GENOMIC DNA]</scope>
    <source>
        <strain evidence="10">DTO 134E9</strain>
    </source>
</reference>
<dbReference type="Pfam" id="PF04082">
    <property type="entry name" value="Fungal_trans"/>
    <property type="match status" value="1"/>
</dbReference>
<dbReference type="InterPro" id="IPR007219">
    <property type="entry name" value="XnlR_reg_dom"/>
</dbReference>
<dbReference type="OrthoDB" id="424974at2759"/>
<keyword evidence="2" id="KW-0479">Metal-binding</keyword>
<evidence type="ECO:0000256" key="5">
    <source>
        <dbReference type="ARBA" id="ARBA00023163"/>
    </source>
</evidence>
<evidence type="ECO:0000256" key="6">
    <source>
        <dbReference type="ARBA" id="ARBA00023242"/>
    </source>
</evidence>
<feature type="domain" description="Zn(2)-C6 fungal-type" evidence="8">
    <location>
        <begin position="25"/>
        <end position="55"/>
    </location>
</feature>
<dbReference type="CDD" id="cd00067">
    <property type="entry name" value="GAL4"/>
    <property type="match status" value="1"/>
</dbReference>
<evidence type="ECO:0000256" key="2">
    <source>
        <dbReference type="ARBA" id="ARBA00022723"/>
    </source>
</evidence>
<evidence type="ECO:0000256" key="4">
    <source>
        <dbReference type="ARBA" id="ARBA00023125"/>
    </source>
</evidence>
<dbReference type="PANTHER" id="PTHR31001">
    <property type="entry name" value="UNCHARACTERIZED TRANSCRIPTIONAL REGULATORY PROTEIN"/>
    <property type="match status" value="1"/>
</dbReference>
<evidence type="ECO:0000256" key="3">
    <source>
        <dbReference type="ARBA" id="ARBA00023015"/>
    </source>
</evidence>
<dbReference type="Gene3D" id="4.10.240.10">
    <property type="entry name" value="Zn(2)-C6 fungal-type DNA-binding domain"/>
    <property type="match status" value="1"/>
</dbReference>
<dbReference type="GeneID" id="63748390"/>
<feature type="compositionally biased region" description="Polar residues" evidence="7">
    <location>
        <begin position="110"/>
        <end position="125"/>
    </location>
</feature>
<dbReference type="GO" id="GO:0008270">
    <property type="term" value="F:zinc ion binding"/>
    <property type="evidence" value="ECO:0007669"/>
    <property type="project" value="InterPro"/>
</dbReference>
<comment type="subcellular location">
    <subcellularLocation>
        <location evidence="1">Nucleus</location>
    </subcellularLocation>
</comment>
<dbReference type="EMBL" id="KV878209">
    <property type="protein sequence ID" value="OJJ41847.1"/>
    <property type="molecule type" value="Genomic_DNA"/>
</dbReference>
<dbReference type="GO" id="GO:0000981">
    <property type="term" value="F:DNA-binding transcription factor activity, RNA polymerase II-specific"/>
    <property type="evidence" value="ECO:0007669"/>
    <property type="project" value="InterPro"/>
</dbReference>
<keyword evidence="5" id="KW-0804">Transcription</keyword>
<dbReference type="AlphaFoldDB" id="A0A1L9S3V3"/>
<dbReference type="Pfam" id="PF00172">
    <property type="entry name" value="Zn_clus"/>
    <property type="match status" value="1"/>
</dbReference>
<keyword evidence="10" id="KW-1185">Reference proteome</keyword>
<organism evidence="9 10">
    <name type="scientific">Aspergillus wentii DTO 134E9</name>
    <dbReference type="NCBI Taxonomy" id="1073089"/>
    <lineage>
        <taxon>Eukaryota</taxon>
        <taxon>Fungi</taxon>
        <taxon>Dikarya</taxon>
        <taxon>Ascomycota</taxon>
        <taxon>Pezizomycotina</taxon>
        <taxon>Eurotiomycetes</taxon>
        <taxon>Eurotiomycetidae</taxon>
        <taxon>Eurotiales</taxon>
        <taxon>Aspergillaceae</taxon>
        <taxon>Aspergillus</taxon>
        <taxon>Aspergillus subgen. Cremei</taxon>
    </lineage>
</organism>
<dbReference type="SMART" id="SM00066">
    <property type="entry name" value="GAL4"/>
    <property type="match status" value="1"/>
</dbReference>
<dbReference type="SUPFAM" id="SSF57701">
    <property type="entry name" value="Zn2/Cys6 DNA-binding domain"/>
    <property type="match status" value="1"/>
</dbReference>
<dbReference type="RefSeq" id="XP_040695523.1">
    <property type="nucleotide sequence ID" value="XM_040832542.1"/>
</dbReference>
<dbReference type="InterPro" id="IPR036864">
    <property type="entry name" value="Zn2-C6_fun-type_DNA-bd_sf"/>
</dbReference>
<sequence>MESSIPLESRWGGTPKPPRQRVVTTCLTCRRRKVKCDHKQPVCSTCQRGNHVCLYAKPQPGPPAQPRAATDRVSRSNWRTGQNEIKNRLDRLEKLLERAIAGSEDISQPLEVQNTVSETTSSADQRTGGGSVTPTRETLSGDGYDGALLLESESGQSRWVSSLHYALLADEIRDVKMLLSDQASDSTTRKLSPEESDSPFLFSTSSIENLALWLPTSADDCFALLEIFYSNVDPMTRLIHKPSLGHRFTKYIHQMYDKKSQDTTGQSDTSLSTFEPLALAIFYSAVNSMSPESTMTKLGLEKEIALSQYRRGVELGLGREGLLTTASIEVLQAFVLLLSREDDMSKTWSLLGLVVRIALSQGLHREPSLFPSENVDAVQVELRRRLWHQICYLDFRSAESKGQEPTISDDDFTTLLPRNVNDEALAAELQSLFNEVQTMVNEMTAYLQTQYLEYCDPRIPEQRLALGLAEMIEWRCWSVFWLRMPKQYREAVVSPEIRTMCVLNLENTWYEANLNRVMDKSVSLVEGMNQMPDNKDAKRFQWHISGHACFQAIMHVISELKTPEFQKSSHNILRSRAFSALQQTLETRKFESSSTWKVIWRVIANCLAQNSPNCSTLTQTQGIISQSLTEMCTTAASQQSQANNEAPSALEDIAELIPLPDSESLEALNMQNPSMGFDWVSLSYLNEKAFIDTSRHFGIST</sequence>
<dbReference type="GO" id="GO:0005634">
    <property type="term" value="C:nucleus"/>
    <property type="evidence" value="ECO:0007669"/>
    <property type="project" value="UniProtKB-SubCell"/>
</dbReference>
<dbReference type="Proteomes" id="UP000184383">
    <property type="component" value="Unassembled WGS sequence"/>
</dbReference>
<evidence type="ECO:0000313" key="9">
    <source>
        <dbReference type="EMBL" id="OJJ41847.1"/>
    </source>
</evidence>
<protein>
    <recommendedName>
        <fullName evidence="8">Zn(2)-C6 fungal-type domain-containing protein</fullName>
    </recommendedName>
</protein>